<dbReference type="STRING" id="6412.T1EFB6"/>
<evidence type="ECO:0000256" key="36">
    <source>
        <dbReference type="ARBA" id="ARBA00049143"/>
    </source>
</evidence>
<evidence type="ECO:0000259" key="43">
    <source>
        <dbReference type="Pfam" id="PF07859"/>
    </source>
</evidence>
<comment type="catalytic activity">
    <reaction evidence="34">
        <text>1,2-di-(9Z-octadecenoyl)-glycerol + H2O = (9Z-octadecenoyl)-glycerol + (9Z)-octadecenoate + H(+)</text>
        <dbReference type="Rhea" id="RHEA:38455"/>
        <dbReference type="ChEBI" id="CHEBI:15377"/>
        <dbReference type="ChEBI" id="CHEBI:15378"/>
        <dbReference type="ChEBI" id="CHEBI:30823"/>
        <dbReference type="ChEBI" id="CHEBI:52323"/>
        <dbReference type="ChEBI" id="CHEBI:75937"/>
    </reaction>
    <physiologicalReaction direction="left-to-right" evidence="34">
        <dbReference type="Rhea" id="RHEA:38456"/>
    </physiologicalReaction>
</comment>
<evidence type="ECO:0000256" key="7">
    <source>
        <dbReference type="ARBA" id="ARBA00004879"/>
    </source>
</evidence>
<comment type="catalytic activity">
    <reaction evidence="35">
        <text>all-trans-retinyl hexadecanoate + H2O = all-trans-retinol + hexadecanoate + H(+)</text>
        <dbReference type="Rhea" id="RHEA:13933"/>
        <dbReference type="ChEBI" id="CHEBI:7896"/>
        <dbReference type="ChEBI" id="CHEBI:15377"/>
        <dbReference type="ChEBI" id="CHEBI:15378"/>
        <dbReference type="ChEBI" id="CHEBI:17336"/>
        <dbReference type="ChEBI" id="CHEBI:17616"/>
    </reaction>
    <physiologicalReaction direction="left-to-right" evidence="35">
        <dbReference type="Rhea" id="RHEA:13934"/>
    </physiologicalReaction>
</comment>
<comment type="catalytic activity">
    <reaction evidence="32">
        <text>1,2,3-tri-(9Z-octadecenoyl)-glycerol + H2O = di-(9Z)-octadecenoylglycerol + (9Z)-octadecenoate + H(+)</text>
        <dbReference type="Rhea" id="RHEA:38575"/>
        <dbReference type="ChEBI" id="CHEBI:15377"/>
        <dbReference type="ChEBI" id="CHEBI:15378"/>
        <dbReference type="ChEBI" id="CHEBI:30823"/>
        <dbReference type="ChEBI" id="CHEBI:53753"/>
        <dbReference type="ChEBI" id="CHEBI:75945"/>
    </reaction>
    <physiologicalReaction direction="left-to-right" evidence="32">
        <dbReference type="Rhea" id="RHEA:38576"/>
    </physiologicalReaction>
</comment>
<feature type="compositionally biased region" description="Acidic residues" evidence="41">
    <location>
        <begin position="521"/>
        <end position="530"/>
    </location>
</feature>
<evidence type="ECO:0000256" key="40">
    <source>
        <dbReference type="ARBA" id="ARBA00049519"/>
    </source>
</evidence>
<evidence type="ECO:0000256" key="15">
    <source>
        <dbReference type="ARBA" id="ARBA00022548"/>
    </source>
</evidence>
<dbReference type="GO" id="GO:0005811">
    <property type="term" value="C:lipid droplet"/>
    <property type="evidence" value="ECO:0007669"/>
    <property type="project" value="UniProtKB-SubCell"/>
</dbReference>
<dbReference type="PROSITE" id="PS01173">
    <property type="entry name" value="LIPASE_GDXG_HIS"/>
    <property type="match status" value="1"/>
</dbReference>
<dbReference type="AlphaFoldDB" id="T1EFB6"/>
<dbReference type="OMA" id="CKETQFA"/>
<dbReference type="CTD" id="20195268"/>
<dbReference type="PANTHER" id="PTHR23025">
    <property type="entry name" value="TRIACYLGLYCEROL LIPASE"/>
    <property type="match status" value="1"/>
</dbReference>
<evidence type="ECO:0000259" key="42">
    <source>
        <dbReference type="Pfam" id="PF06350"/>
    </source>
</evidence>
<dbReference type="Proteomes" id="UP000015101">
    <property type="component" value="Unassembled WGS sequence"/>
</dbReference>
<evidence type="ECO:0000256" key="2">
    <source>
        <dbReference type="ARBA" id="ARBA00001613"/>
    </source>
</evidence>
<dbReference type="GO" id="GO:0004771">
    <property type="term" value="F:sterol ester esterase activity"/>
    <property type="evidence" value="ECO:0000318"/>
    <property type="project" value="GO_Central"/>
</dbReference>
<feature type="region of interest" description="Disordered" evidence="41">
    <location>
        <begin position="521"/>
        <end position="547"/>
    </location>
</feature>
<proteinExistence type="inferred from homology"/>
<dbReference type="EMBL" id="AMQM01004030">
    <property type="status" value="NOT_ANNOTATED_CDS"/>
    <property type="molecule type" value="Genomic_DNA"/>
</dbReference>
<comment type="catalytic activity">
    <reaction evidence="2">
        <text>Hydrolyzes glycerol monoesters of long-chain fatty acids.</text>
        <dbReference type="EC" id="3.1.1.23"/>
    </reaction>
</comment>
<evidence type="ECO:0000256" key="32">
    <source>
        <dbReference type="ARBA" id="ARBA00048386"/>
    </source>
</evidence>
<keyword evidence="13" id="KW-1003">Cell membrane</keyword>
<evidence type="ECO:0000256" key="17">
    <source>
        <dbReference type="ARBA" id="ARBA00022801"/>
    </source>
</evidence>
<dbReference type="GO" id="GO:0047372">
    <property type="term" value="F:monoacylglycerol lipase activity"/>
    <property type="evidence" value="ECO:0007669"/>
    <property type="project" value="UniProtKB-EC"/>
</dbReference>
<comment type="catalytic activity">
    <reaction evidence="36">
        <text>2,3-di-(9Z)-octadecenoyl-sn-glycerol + H2O = 2-(9Z-octadecenoyl)-glycerol + (9Z)-octadecenoate + H(+)</text>
        <dbReference type="Rhea" id="RHEA:38383"/>
        <dbReference type="ChEBI" id="CHEBI:15377"/>
        <dbReference type="ChEBI" id="CHEBI:15378"/>
        <dbReference type="ChEBI" id="CHEBI:30823"/>
        <dbReference type="ChEBI" id="CHEBI:73990"/>
        <dbReference type="ChEBI" id="CHEBI:75824"/>
    </reaction>
    <physiologicalReaction direction="left-to-right" evidence="36">
        <dbReference type="Rhea" id="RHEA:38384"/>
    </physiologicalReaction>
</comment>
<feature type="domain" description="Alpha/beta hydrolase fold-3" evidence="43">
    <location>
        <begin position="600"/>
        <end position="663"/>
    </location>
</feature>
<gene>
    <name evidence="45" type="primary">20195268</name>
    <name evidence="44" type="ORF">HELRODRAFT_111475</name>
</gene>
<dbReference type="EnsemblMetazoa" id="HelroT111475">
    <property type="protein sequence ID" value="HelroP111475"/>
    <property type="gene ID" value="HelroG111475"/>
</dbReference>
<keyword evidence="19" id="KW-0443">Lipid metabolism</keyword>
<evidence type="ECO:0000313" key="46">
    <source>
        <dbReference type="Proteomes" id="UP000015101"/>
    </source>
</evidence>
<comment type="catalytic activity">
    <reaction evidence="27">
        <text>1-(9Z-octadecenoyl)-glycerol + H2O = glycerol + (9Z)-octadecenoate + H(+)</text>
        <dbReference type="Rhea" id="RHEA:38487"/>
        <dbReference type="ChEBI" id="CHEBI:15377"/>
        <dbReference type="ChEBI" id="CHEBI:15378"/>
        <dbReference type="ChEBI" id="CHEBI:17754"/>
        <dbReference type="ChEBI" id="CHEBI:30823"/>
        <dbReference type="ChEBI" id="CHEBI:75342"/>
    </reaction>
    <physiologicalReaction direction="left-to-right" evidence="27">
        <dbReference type="Rhea" id="RHEA:38488"/>
    </physiologicalReaction>
</comment>
<comment type="catalytic activity">
    <reaction evidence="29">
        <text>2-(5Z,8Z,11Z,14Z-eicosatetraenoyl)-glycerol + H2O = glycerol + (5Z,8Z,11Z,14Z)-eicosatetraenoate + H(+)</text>
        <dbReference type="Rhea" id="RHEA:26132"/>
        <dbReference type="ChEBI" id="CHEBI:15377"/>
        <dbReference type="ChEBI" id="CHEBI:15378"/>
        <dbReference type="ChEBI" id="CHEBI:17754"/>
        <dbReference type="ChEBI" id="CHEBI:32395"/>
        <dbReference type="ChEBI" id="CHEBI:52392"/>
    </reaction>
    <physiologicalReaction direction="left-to-right" evidence="29">
        <dbReference type="Rhea" id="RHEA:26133"/>
    </physiologicalReaction>
</comment>
<evidence type="ECO:0000256" key="28">
    <source>
        <dbReference type="ARBA" id="ARBA00047458"/>
    </source>
</evidence>
<evidence type="ECO:0000256" key="4">
    <source>
        <dbReference type="ARBA" id="ARBA00004345"/>
    </source>
</evidence>
<evidence type="ECO:0000313" key="44">
    <source>
        <dbReference type="EMBL" id="ESO05029.1"/>
    </source>
</evidence>
<evidence type="ECO:0000256" key="5">
    <source>
        <dbReference type="ARBA" id="ARBA00004502"/>
    </source>
</evidence>
<keyword evidence="16" id="KW-0551">Lipid droplet</keyword>
<dbReference type="InterPro" id="IPR029058">
    <property type="entry name" value="AB_hydrolase_fold"/>
</dbReference>
<comment type="catalytic activity">
    <reaction evidence="33">
        <text>1,2-di-(9Z-octadecenoyl)-glycerol + (9Z)-octadecenoate + H(+) = 1,2,3-tri-(9Z-octadecenoyl)-glycerol + H2O</text>
        <dbReference type="Rhea" id="RHEA:38379"/>
        <dbReference type="ChEBI" id="CHEBI:15377"/>
        <dbReference type="ChEBI" id="CHEBI:15378"/>
        <dbReference type="ChEBI" id="CHEBI:30823"/>
        <dbReference type="ChEBI" id="CHEBI:52323"/>
        <dbReference type="ChEBI" id="CHEBI:53753"/>
    </reaction>
    <physiologicalReaction direction="right-to-left" evidence="33">
        <dbReference type="Rhea" id="RHEA:38381"/>
    </physiologicalReaction>
</comment>
<comment type="subcellular location">
    <subcellularLocation>
        <location evidence="3">Cell membrane</location>
    </subcellularLocation>
    <subcellularLocation>
        <location evidence="6">Cytoplasm</location>
        <location evidence="6">Cytosol</location>
    </subcellularLocation>
    <subcellularLocation>
        <location evidence="5">Lipid droplet</location>
    </subcellularLocation>
    <subcellularLocation>
        <location evidence="4">Membrane</location>
        <location evidence="4">Caveola</location>
    </subcellularLocation>
</comment>
<dbReference type="EMBL" id="KB096411">
    <property type="protein sequence ID" value="ESO05029.1"/>
    <property type="molecule type" value="Genomic_DNA"/>
</dbReference>
<evidence type="ECO:0000256" key="23">
    <source>
        <dbReference type="ARBA" id="ARBA00023406"/>
    </source>
</evidence>
<comment type="pathway">
    <text evidence="8">Lipid metabolism.</text>
</comment>
<dbReference type="FunCoup" id="T1EFB6">
    <property type="interactions" value="98"/>
</dbReference>
<evidence type="ECO:0000256" key="26">
    <source>
        <dbReference type="ARBA" id="ARBA00046695"/>
    </source>
</evidence>
<evidence type="ECO:0000256" key="1">
    <source>
        <dbReference type="ARBA" id="ARBA00000803"/>
    </source>
</evidence>
<evidence type="ECO:0000256" key="22">
    <source>
        <dbReference type="ARBA" id="ARBA00023221"/>
    </source>
</evidence>
<dbReference type="Pfam" id="PF06350">
    <property type="entry name" value="HSL_N"/>
    <property type="match status" value="1"/>
</dbReference>
<keyword evidence="18" id="KW-0442">Lipid degradation</keyword>
<comment type="subunit">
    <text evidence="26">Monomer and homodimer. Interacts with CAVIN1 in the adipocyte cytoplasm. Interacts with PLIN5.</text>
</comment>
<keyword evidence="21" id="KW-1207">Sterol metabolism</keyword>
<evidence type="ECO:0000256" key="3">
    <source>
        <dbReference type="ARBA" id="ARBA00004236"/>
    </source>
</evidence>
<dbReference type="Gene3D" id="3.40.50.1820">
    <property type="entry name" value="alpha/beta hydrolase"/>
    <property type="match status" value="2"/>
</dbReference>
<evidence type="ECO:0000256" key="13">
    <source>
        <dbReference type="ARBA" id="ARBA00022475"/>
    </source>
</evidence>
<comment type="pathway">
    <text evidence="7">Glycerolipid metabolism; triacylglycerol degradation.</text>
</comment>
<evidence type="ECO:0000313" key="45">
    <source>
        <dbReference type="EnsemblMetazoa" id="HelroP111475"/>
    </source>
</evidence>
<evidence type="ECO:0000256" key="35">
    <source>
        <dbReference type="ARBA" id="ARBA00049053"/>
    </source>
</evidence>
<evidence type="ECO:0000256" key="25">
    <source>
        <dbReference type="ARBA" id="ARBA00031112"/>
    </source>
</evidence>
<keyword evidence="46" id="KW-1185">Reference proteome</keyword>
<dbReference type="OrthoDB" id="408631at2759"/>
<dbReference type="GO" id="GO:0008203">
    <property type="term" value="P:cholesterol metabolic process"/>
    <property type="evidence" value="ECO:0007669"/>
    <property type="project" value="UniProtKB-KW"/>
</dbReference>
<comment type="catalytic activity">
    <reaction evidence="28">
        <text>1,2-di-(9Z-octadecenoyl)-glycerol + H2O = 2-(9Z-octadecenoyl)-glycerol + (9Z)-octadecenoate + H(+)</text>
        <dbReference type="Rhea" id="RHEA:38659"/>
        <dbReference type="ChEBI" id="CHEBI:15377"/>
        <dbReference type="ChEBI" id="CHEBI:15378"/>
        <dbReference type="ChEBI" id="CHEBI:30823"/>
        <dbReference type="ChEBI" id="CHEBI:52323"/>
        <dbReference type="ChEBI" id="CHEBI:73990"/>
    </reaction>
    <physiologicalReaction direction="left-to-right" evidence="28">
        <dbReference type="Rhea" id="RHEA:38660"/>
    </physiologicalReaction>
</comment>
<dbReference type="eggNOG" id="KOG4388">
    <property type="taxonomic scope" value="Eukaryota"/>
</dbReference>
<dbReference type="InterPro" id="IPR010468">
    <property type="entry name" value="HSL_N"/>
</dbReference>
<comment type="similarity">
    <text evidence="9">Belongs to the 'GDXG' lipolytic enzyme family.</text>
</comment>
<comment type="catalytic activity">
    <reaction evidence="39">
        <text>2-(9Z-octadecenoyl)-glycerol + H2O = glycerol + (9Z)-octadecenoate + H(+)</text>
        <dbReference type="Rhea" id="RHEA:38491"/>
        <dbReference type="ChEBI" id="CHEBI:15377"/>
        <dbReference type="ChEBI" id="CHEBI:15378"/>
        <dbReference type="ChEBI" id="CHEBI:17754"/>
        <dbReference type="ChEBI" id="CHEBI:30823"/>
        <dbReference type="ChEBI" id="CHEBI:73990"/>
    </reaction>
    <physiologicalReaction direction="left-to-right" evidence="39">
        <dbReference type="Rhea" id="RHEA:38492"/>
    </physiologicalReaction>
</comment>
<dbReference type="EC" id="3.1.1.79" evidence="10"/>
<comment type="catalytic activity">
    <reaction evidence="38">
        <text>1,3-di-(9Z-octadecenoyl)-glycerol + H2O = 1-(9Z-octadecenoyl)-glycerol + (9Z)-octadecenoate + H(+)</text>
        <dbReference type="Rhea" id="RHEA:39939"/>
        <dbReference type="ChEBI" id="CHEBI:15377"/>
        <dbReference type="ChEBI" id="CHEBI:15378"/>
        <dbReference type="ChEBI" id="CHEBI:30823"/>
        <dbReference type="ChEBI" id="CHEBI:75342"/>
        <dbReference type="ChEBI" id="CHEBI:75735"/>
    </reaction>
    <physiologicalReaction direction="left-to-right" evidence="38">
        <dbReference type="Rhea" id="RHEA:39940"/>
    </physiologicalReaction>
</comment>
<evidence type="ECO:0000256" key="39">
    <source>
        <dbReference type="ARBA" id="ARBA00049461"/>
    </source>
</evidence>
<evidence type="ECO:0000256" key="20">
    <source>
        <dbReference type="ARBA" id="ARBA00023136"/>
    </source>
</evidence>
<feature type="compositionally biased region" description="Low complexity" evidence="41">
    <location>
        <begin position="531"/>
        <end position="547"/>
    </location>
</feature>
<evidence type="ECO:0000256" key="30">
    <source>
        <dbReference type="ARBA" id="ARBA00047653"/>
    </source>
</evidence>
<evidence type="ECO:0000256" key="27">
    <source>
        <dbReference type="ARBA" id="ARBA00047438"/>
    </source>
</evidence>
<dbReference type="Pfam" id="PF07859">
    <property type="entry name" value="Abhydrolase_3"/>
    <property type="match status" value="2"/>
</dbReference>
<keyword evidence="15" id="KW-0153">Cholesterol metabolism</keyword>
<comment type="catalytic activity">
    <reaction evidence="30">
        <text>cholesteryl (9Z-octadecenoate) + H2O = cholesterol + (9Z)-octadecenoate + H(+)</text>
        <dbReference type="Rhea" id="RHEA:33875"/>
        <dbReference type="ChEBI" id="CHEBI:15377"/>
        <dbReference type="ChEBI" id="CHEBI:15378"/>
        <dbReference type="ChEBI" id="CHEBI:16113"/>
        <dbReference type="ChEBI" id="CHEBI:30823"/>
        <dbReference type="ChEBI" id="CHEBI:46898"/>
    </reaction>
    <physiologicalReaction direction="left-to-right" evidence="30">
        <dbReference type="Rhea" id="RHEA:33876"/>
    </physiologicalReaction>
</comment>
<dbReference type="KEGG" id="hro:HELRODRAFT_111475"/>
<comment type="catalytic activity">
    <reaction evidence="23">
        <text>1-O-hexadecyl-2-acetyl-sn-glycerol + H2O = 1-O-hexadecyl-sn-glycerol + acetate + H(+)</text>
        <dbReference type="Rhea" id="RHEA:38563"/>
        <dbReference type="ChEBI" id="CHEBI:15377"/>
        <dbReference type="ChEBI" id="CHEBI:15378"/>
        <dbReference type="ChEBI" id="CHEBI:30089"/>
        <dbReference type="ChEBI" id="CHEBI:34115"/>
        <dbReference type="ChEBI" id="CHEBI:75936"/>
    </reaction>
    <physiologicalReaction direction="left-to-right" evidence="23">
        <dbReference type="Rhea" id="RHEA:38564"/>
    </physiologicalReaction>
</comment>
<evidence type="ECO:0000256" key="33">
    <source>
        <dbReference type="ARBA" id="ARBA00048657"/>
    </source>
</evidence>
<evidence type="ECO:0000256" key="18">
    <source>
        <dbReference type="ARBA" id="ARBA00022963"/>
    </source>
</evidence>
<dbReference type="InterPro" id="IPR002168">
    <property type="entry name" value="Lipase_GDXG_HIS_AS"/>
</dbReference>
<keyword evidence="14" id="KW-0963">Cytoplasm</keyword>
<evidence type="ECO:0000256" key="31">
    <source>
        <dbReference type="ARBA" id="ARBA00047674"/>
    </source>
</evidence>
<keyword evidence="22" id="KW-0753">Steroid metabolism</keyword>
<dbReference type="EC" id="3.1.1.23" evidence="11"/>
<dbReference type="HOGENOM" id="CLU_010288_1_0_1"/>
<comment type="catalytic activity">
    <reaction evidence="40">
        <text>1,2-di-(9Z-octadecenoyl)-sn-glycerol + H2O = (9Z-octadecenoyl)-glycerol + (9Z)-octadecenoate + H(+)</text>
        <dbReference type="Rhea" id="RHEA:39935"/>
        <dbReference type="ChEBI" id="CHEBI:15377"/>
        <dbReference type="ChEBI" id="CHEBI:15378"/>
        <dbReference type="ChEBI" id="CHEBI:30823"/>
        <dbReference type="ChEBI" id="CHEBI:52333"/>
        <dbReference type="ChEBI" id="CHEBI:75937"/>
    </reaction>
    <physiologicalReaction direction="left-to-right" evidence="40">
        <dbReference type="Rhea" id="RHEA:39936"/>
    </physiologicalReaction>
</comment>
<dbReference type="GO" id="GO:0019433">
    <property type="term" value="P:triglyceride catabolic process"/>
    <property type="evidence" value="ECO:0000318"/>
    <property type="project" value="GO_Central"/>
</dbReference>
<dbReference type="InParanoid" id="T1EFB6"/>
<evidence type="ECO:0000256" key="16">
    <source>
        <dbReference type="ARBA" id="ARBA00022677"/>
    </source>
</evidence>
<dbReference type="RefSeq" id="XP_009016962.1">
    <property type="nucleotide sequence ID" value="XM_009018714.1"/>
</dbReference>
<dbReference type="GO" id="GO:0005829">
    <property type="term" value="C:cytosol"/>
    <property type="evidence" value="ECO:0000318"/>
    <property type="project" value="GO_Central"/>
</dbReference>
<protein>
    <recommendedName>
        <fullName evidence="12">Hormone-sensitive lipase</fullName>
        <ecNumber evidence="11">3.1.1.23</ecNumber>
        <ecNumber evidence="10">3.1.1.79</ecNumber>
    </recommendedName>
    <alternativeName>
        <fullName evidence="25">Monoacylglycerol lipase LIPE</fullName>
    </alternativeName>
    <alternativeName>
        <fullName evidence="24">Retinyl ester hydrolase</fullName>
    </alternativeName>
</protein>
<dbReference type="PANTHER" id="PTHR23025:SF3">
    <property type="entry name" value="HORMONE-SENSITIVE LIPASE"/>
    <property type="match status" value="1"/>
</dbReference>
<reference evidence="45" key="3">
    <citation type="submission" date="2015-06" db="UniProtKB">
        <authorList>
            <consortium name="EnsemblMetazoa"/>
        </authorList>
    </citation>
    <scope>IDENTIFICATION</scope>
</reference>
<reference evidence="46" key="1">
    <citation type="submission" date="2012-12" db="EMBL/GenBank/DDBJ databases">
        <authorList>
            <person name="Hellsten U."/>
            <person name="Grimwood J."/>
            <person name="Chapman J.A."/>
            <person name="Shapiro H."/>
            <person name="Aerts A."/>
            <person name="Otillar R.P."/>
            <person name="Terry A.Y."/>
            <person name="Boore J.L."/>
            <person name="Simakov O."/>
            <person name="Marletaz F."/>
            <person name="Cho S.-J."/>
            <person name="Edsinger-Gonzales E."/>
            <person name="Havlak P."/>
            <person name="Kuo D.-H."/>
            <person name="Larsson T."/>
            <person name="Lv J."/>
            <person name="Arendt D."/>
            <person name="Savage R."/>
            <person name="Osoegawa K."/>
            <person name="de Jong P."/>
            <person name="Lindberg D.R."/>
            <person name="Seaver E.C."/>
            <person name="Weisblat D.A."/>
            <person name="Putnam N.H."/>
            <person name="Grigoriev I.V."/>
            <person name="Rokhsar D.S."/>
        </authorList>
    </citation>
    <scope>NUCLEOTIDE SEQUENCE</scope>
</reference>
<sequence>MKQTTDVLLQHLSSIRPTCQEIALVAAKYDFKPNLPGNGYHSMLTILRKCLLKILETVQYIAIHKESCLFSIASNQQSLNDYIVVLGQMRACLYYMIKLKGFCGNGQFFPDPDCMPEDEYNNAVNIMFEYEMLNPECFYGRCFGFQFCKSIAKVLTLIHQAMVYKSLVYNKPGRLTNYLTCLTEMGVYLRNAAERGRQITKVTRECDVSFCQEFWTLSENKAVLKFSLMTTERVSIDVVIDVPLKMVEYLVIPPNPDDYKNTQFFNGTTKQHIPTRLISSVRRVGQVCLVFDWLRAYEPSPNLIIHFHGGGFLGQSSASHEVYLRRWAVGTGSPIFSVDYSYSPQFKAPFQLEEAFFAYCWALENCKLLGSTGKRICITGDSAGGNLAIGVCLMAIQRNVRIPDALYPLYPCLLIQYKPGPSRMLSIMDPLIPMGVLANCLQGLHNLIKTKDVKNTHNRNDSGFFDAFNLRSGRTGKGKRTKISNTEDHEYQEDNTDTKFNNKIKQGNTKRFSYTIEETSCDGSDDDDDNYSSNINNNNNNNNYNNTDDFDSIISQTSNCGDSNDSISRNASISSFSSSSSSNIGSSNNGSSSSSCRYSSSDSIFISPVLAPDHLLRKLPKTHITACHLDPLLDDSVLFARKIRDLGVDVDLDFVSDLPHGFMNFVNMSREAYNAGEMCLKNLKSLLDE</sequence>
<evidence type="ECO:0000256" key="41">
    <source>
        <dbReference type="SAM" id="MobiDB-lite"/>
    </source>
</evidence>
<evidence type="ECO:0000256" key="21">
    <source>
        <dbReference type="ARBA" id="ARBA00023166"/>
    </source>
</evidence>
<keyword evidence="20" id="KW-0472">Membrane</keyword>
<dbReference type="GO" id="GO:0004806">
    <property type="term" value="F:triacylglycerol lipase activity"/>
    <property type="evidence" value="ECO:0000318"/>
    <property type="project" value="GO_Central"/>
</dbReference>
<dbReference type="GeneID" id="20195268"/>
<reference evidence="44 46" key="2">
    <citation type="journal article" date="2013" name="Nature">
        <title>Insights into bilaterian evolution from three spiralian genomes.</title>
        <authorList>
            <person name="Simakov O."/>
            <person name="Marletaz F."/>
            <person name="Cho S.J."/>
            <person name="Edsinger-Gonzales E."/>
            <person name="Havlak P."/>
            <person name="Hellsten U."/>
            <person name="Kuo D.H."/>
            <person name="Larsson T."/>
            <person name="Lv J."/>
            <person name="Arendt D."/>
            <person name="Savage R."/>
            <person name="Osoegawa K."/>
            <person name="de Jong P."/>
            <person name="Grimwood J."/>
            <person name="Chapman J.A."/>
            <person name="Shapiro H."/>
            <person name="Aerts A."/>
            <person name="Otillar R.P."/>
            <person name="Terry A.Y."/>
            <person name="Boore J.L."/>
            <person name="Grigoriev I.V."/>
            <person name="Lindberg D.R."/>
            <person name="Seaver E.C."/>
            <person name="Weisblat D.A."/>
            <person name="Putnam N.H."/>
            <person name="Rokhsar D.S."/>
        </authorList>
    </citation>
    <scope>NUCLEOTIDE SEQUENCE</scope>
</reference>
<evidence type="ECO:0000256" key="19">
    <source>
        <dbReference type="ARBA" id="ARBA00023098"/>
    </source>
</evidence>
<evidence type="ECO:0000256" key="12">
    <source>
        <dbReference type="ARBA" id="ARBA00015845"/>
    </source>
</evidence>
<name>T1EFB6_HELRO</name>
<keyword evidence="17" id="KW-0378">Hydrolase</keyword>
<dbReference type="SUPFAM" id="SSF53474">
    <property type="entry name" value="alpha/beta-Hydrolases"/>
    <property type="match status" value="1"/>
</dbReference>
<comment type="catalytic activity">
    <reaction evidence="1">
        <text>a triacylglycerol + H2O = a diacylglycerol + a fatty acid + H(+)</text>
        <dbReference type="Rhea" id="RHEA:12044"/>
        <dbReference type="ChEBI" id="CHEBI:15377"/>
        <dbReference type="ChEBI" id="CHEBI:15378"/>
        <dbReference type="ChEBI" id="CHEBI:17855"/>
        <dbReference type="ChEBI" id="CHEBI:18035"/>
        <dbReference type="ChEBI" id="CHEBI:28868"/>
        <dbReference type="EC" id="3.1.1.79"/>
    </reaction>
</comment>
<organism evidence="45 46">
    <name type="scientific">Helobdella robusta</name>
    <name type="common">Californian leech</name>
    <dbReference type="NCBI Taxonomy" id="6412"/>
    <lineage>
        <taxon>Eukaryota</taxon>
        <taxon>Metazoa</taxon>
        <taxon>Spiralia</taxon>
        <taxon>Lophotrochozoa</taxon>
        <taxon>Annelida</taxon>
        <taxon>Clitellata</taxon>
        <taxon>Hirudinea</taxon>
        <taxon>Rhynchobdellida</taxon>
        <taxon>Glossiphoniidae</taxon>
        <taxon>Helobdella</taxon>
    </lineage>
</organism>
<evidence type="ECO:0000256" key="8">
    <source>
        <dbReference type="ARBA" id="ARBA00005189"/>
    </source>
</evidence>
<dbReference type="GO" id="GO:0005901">
    <property type="term" value="C:caveola"/>
    <property type="evidence" value="ECO:0007669"/>
    <property type="project" value="UniProtKB-SubCell"/>
</dbReference>
<dbReference type="InterPro" id="IPR013094">
    <property type="entry name" value="AB_hydrolase_3"/>
</dbReference>
<feature type="domain" description="Hormone-sensitive lipase N-terminal" evidence="42">
    <location>
        <begin position="2"/>
        <end position="286"/>
    </location>
</feature>
<evidence type="ECO:0000256" key="34">
    <source>
        <dbReference type="ARBA" id="ARBA00048674"/>
    </source>
</evidence>
<evidence type="ECO:0000256" key="9">
    <source>
        <dbReference type="ARBA" id="ARBA00010515"/>
    </source>
</evidence>
<dbReference type="UniPathway" id="UPA00256"/>
<evidence type="ECO:0000256" key="6">
    <source>
        <dbReference type="ARBA" id="ARBA00004514"/>
    </source>
</evidence>
<comment type="catalytic activity">
    <reaction evidence="31">
        <text>a diacylglycerol + H2O = a monoacylglycerol + a fatty acid + H(+)</text>
        <dbReference type="Rhea" id="RHEA:32731"/>
        <dbReference type="ChEBI" id="CHEBI:15377"/>
        <dbReference type="ChEBI" id="CHEBI:15378"/>
        <dbReference type="ChEBI" id="CHEBI:17408"/>
        <dbReference type="ChEBI" id="CHEBI:18035"/>
        <dbReference type="ChEBI" id="CHEBI:28868"/>
        <dbReference type="EC" id="3.1.1.79"/>
    </reaction>
</comment>
<evidence type="ECO:0000256" key="10">
    <source>
        <dbReference type="ARBA" id="ARBA00013088"/>
    </source>
</evidence>
<accession>T1EFB6</accession>
<evidence type="ECO:0000256" key="11">
    <source>
        <dbReference type="ARBA" id="ARBA00013254"/>
    </source>
</evidence>
<feature type="domain" description="Alpha/beta hydrolase fold-3" evidence="43">
    <location>
        <begin position="304"/>
        <end position="417"/>
    </location>
</feature>
<evidence type="ECO:0000256" key="37">
    <source>
        <dbReference type="ARBA" id="ARBA00049208"/>
    </source>
</evidence>
<evidence type="ECO:0000256" key="29">
    <source>
        <dbReference type="ARBA" id="ARBA00047476"/>
    </source>
</evidence>
<evidence type="ECO:0000256" key="24">
    <source>
        <dbReference type="ARBA" id="ARBA00030031"/>
    </source>
</evidence>
<dbReference type="EMBL" id="AMQM01004029">
    <property type="status" value="NOT_ANNOTATED_CDS"/>
    <property type="molecule type" value="Genomic_DNA"/>
</dbReference>
<evidence type="ECO:0000256" key="14">
    <source>
        <dbReference type="ARBA" id="ARBA00022490"/>
    </source>
</evidence>
<evidence type="ECO:0000256" key="38">
    <source>
        <dbReference type="ARBA" id="ARBA00049372"/>
    </source>
</evidence>
<comment type="catalytic activity">
    <reaction evidence="37">
        <text>a monoacylglycerol + H2O = glycerol + a fatty acid + H(+)</text>
        <dbReference type="Rhea" id="RHEA:15245"/>
        <dbReference type="ChEBI" id="CHEBI:15377"/>
        <dbReference type="ChEBI" id="CHEBI:15378"/>
        <dbReference type="ChEBI" id="CHEBI:17408"/>
        <dbReference type="ChEBI" id="CHEBI:17754"/>
        <dbReference type="ChEBI" id="CHEBI:28868"/>
        <dbReference type="EC" id="3.1.1.79"/>
    </reaction>
</comment>